<dbReference type="Proteomes" id="UP000297225">
    <property type="component" value="Unassembled WGS sequence"/>
</dbReference>
<name>A0A4Y8WPK0_9PORP</name>
<dbReference type="Gene3D" id="3.40.1360.10">
    <property type="match status" value="1"/>
</dbReference>
<dbReference type="OrthoDB" id="1022712at2"/>
<dbReference type="AlphaFoldDB" id="A0A4Y8WPK0"/>
<evidence type="ECO:0000313" key="2">
    <source>
        <dbReference type="Proteomes" id="UP000297225"/>
    </source>
</evidence>
<dbReference type="Pfam" id="PF13155">
    <property type="entry name" value="Toprim_2"/>
    <property type="match status" value="1"/>
</dbReference>
<dbReference type="CDD" id="cd01029">
    <property type="entry name" value="TOPRIM_primases"/>
    <property type="match status" value="1"/>
</dbReference>
<dbReference type="InterPro" id="IPR034154">
    <property type="entry name" value="TOPRIM_DnaG/twinkle"/>
</dbReference>
<dbReference type="EMBL" id="SPNC01000077">
    <property type="protein sequence ID" value="TFH94905.1"/>
    <property type="molecule type" value="Genomic_DNA"/>
</dbReference>
<comment type="caution">
    <text evidence="1">The sequence shown here is derived from an EMBL/GenBank/DDBJ whole genome shotgun (WGS) entry which is preliminary data.</text>
</comment>
<organism evidence="1 2">
    <name type="scientific">Porphyromonas levii</name>
    <dbReference type="NCBI Taxonomy" id="28114"/>
    <lineage>
        <taxon>Bacteria</taxon>
        <taxon>Pseudomonadati</taxon>
        <taxon>Bacteroidota</taxon>
        <taxon>Bacteroidia</taxon>
        <taxon>Bacteroidales</taxon>
        <taxon>Porphyromonadaceae</taxon>
        <taxon>Porphyromonas</taxon>
    </lineage>
</organism>
<protein>
    <submittedName>
        <fullName evidence="1">Uncharacterized protein</fullName>
    </submittedName>
</protein>
<keyword evidence="2" id="KW-1185">Reference proteome</keyword>
<accession>A0A4Y8WPK0</accession>
<reference evidence="1 2" key="1">
    <citation type="submission" date="2019-03" db="EMBL/GenBank/DDBJ databases">
        <title>Porphyromonas levii Isolated from the Uterus of Dairy Cows.</title>
        <authorList>
            <person name="Francis A.M."/>
        </authorList>
    </citation>
    <scope>NUCLEOTIDE SEQUENCE [LARGE SCALE GENOMIC DNA]</scope>
    <source>
        <strain evidence="1 2">AF5678</strain>
    </source>
</reference>
<proteinExistence type="predicted"/>
<sequence>MAENLTYKELKARVSVIDVATFLGYQLDKSKGLSQPSYVLTSNGQEIDRIYIKNPRDPSIQGYWRRGTTKGGDVINFVKENLSSFNVQGRNDIDNTNIVLHNFANAVYTPPETSKYFSKYFQPKSFDINRFLRVENTYFRDRIFESRGIDRDSSRTFGDHIHLIQDKEASAAYTNIAFPYTIPGQKECVGYEIRGVGGFKSKAPGTNSTDGMWIADFTHAPQEVRNIYIAESAFDAISYYQINRSKIDLSSSVFVSFGGSFSDKQFKGLTDYYSTAHVNLLFDNDLYGKMYDIRAFMLLQNKSLETRINKEDETVHFKIEDKSFSIPIEEVSIRSFLHSSGMRTNNDELSINKAKGAAKDWNDVLQLEADTESKYSVRR</sequence>
<evidence type="ECO:0000313" key="1">
    <source>
        <dbReference type="EMBL" id="TFH94905.1"/>
    </source>
</evidence>
<dbReference type="RefSeq" id="WP_134849276.1">
    <property type="nucleotide sequence ID" value="NZ_CP197400.1"/>
</dbReference>
<gene>
    <name evidence="1" type="ORF">E4P47_05775</name>
</gene>